<gene>
    <name evidence="1" type="ORF">P3F81_03110</name>
</gene>
<dbReference type="EMBL" id="CP120678">
    <property type="protein sequence ID" value="WIW71316.1"/>
    <property type="molecule type" value="Genomic_DNA"/>
</dbReference>
<proteinExistence type="predicted"/>
<reference evidence="1" key="1">
    <citation type="submission" date="2023-03" db="EMBL/GenBank/DDBJ databases">
        <title>Selenobaculum gbiensis gen. nov. sp. nov., a new bacterium isolated from the gut microbiota of IBD patient.</title>
        <authorList>
            <person name="Yeo S."/>
            <person name="Park H."/>
            <person name="Huh C.S."/>
        </authorList>
    </citation>
    <scope>NUCLEOTIDE SEQUENCE</scope>
    <source>
        <strain evidence="1">ICN-92133</strain>
    </source>
</reference>
<keyword evidence="2" id="KW-1185">Reference proteome</keyword>
<accession>A0A9Y2AK16</accession>
<protein>
    <submittedName>
        <fullName evidence="1">Uncharacterized protein</fullName>
    </submittedName>
</protein>
<dbReference type="RefSeq" id="WP_147667640.1">
    <property type="nucleotide sequence ID" value="NZ_CP120678.1"/>
</dbReference>
<sequence length="211" mass="24585">MLIHAALSIALYCQRCGKIEIHDISYFLSRNKVSMLKCSCNHIQATLVRDDSNRFRLRIPCGVCENVHEHLIKLKDIKNFTIRKIYCEKDYFELGYIGKRKYIEEILTFNKLAFEKTSCNEVPEKIEKQQLVLDVLNKVHDMVEQGNVICPCGKEEFRADIMGDNLVLECMHCDSYHIISMRSESDLTFLNKTETITLKHASNYVRNIDLD</sequence>
<name>A0A9Y2AK16_9FIRM</name>
<dbReference type="KEGG" id="sgbi:P3F81_03110"/>
<dbReference type="Proteomes" id="UP001243623">
    <property type="component" value="Chromosome"/>
</dbReference>
<evidence type="ECO:0000313" key="2">
    <source>
        <dbReference type="Proteomes" id="UP001243623"/>
    </source>
</evidence>
<evidence type="ECO:0000313" key="1">
    <source>
        <dbReference type="EMBL" id="WIW71316.1"/>
    </source>
</evidence>
<dbReference type="AlphaFoldDB" id="A0A9Y2AK16"/>
<organism evidence="1 2">
    <name type="scientific">Selenobaculum gibii</name>
    <dbReference type="NCBI Taxonomy" id="3054208"/>
    <lineage>
        <taxon>Bacteria</taxon>
        <taxon>Bacillati</taxon>
        <taxon>Bacillota</taxon>
        <taxon>Negativicutes</taxon>
        <taxon>Selenomonadales</taxon>
        <taxon>Selenomonadaceae</taxon>
        <taxon>Selenobaculum</taxon>
    </lineage>
</organism>